<reference evidence="7" key="2">
    <citation type="submission" date="2015-06" db="UniProtKB">
        <authorList>
            <consortium name="EnsemblMetazoa"/>
        </authorList>
    </citation>
    <scope>IDENTIFICATION</scope>
</reference>
<dbReference type="InterPro" id="IPR036388">
    <property type="entry name" value="WH-like_DNA-bd_sf"/>
</dbReference>
<evidence type="ECO:0000313" key="7">
    <source>
        <dbReference type="EnsemblMetazoa" id="MESCA010388-PA"/>
    </source>
</evidence>
<dbReference type="GO" id="GO:0005840">
    <property type="term" value="C:ribosome"/>
    <property type="evidence" value="ECO:0007669"/>
    <property type="project" value="UniProtKB-KW"/>
</dbReference>
<evidence type="ECO:0000256" key="3">
    <source>
        <dbReference type="ARBA" id="ARBA00023274"/>
    </source>
</evidence>
<dbReference type="OMA" id="FVKHALV"/>
<evidence type="ECO:0000256" key="2">
    <source>
        <dbReference type="ARBA" id="ARBA00022980"/>
    </source>
</evidence>
<dbReference type="EMBL" id="CAQQ02033774">
    <property type="status" value="NOT_ANNOTATED_CDS"/>
    <property type="molecule type" value="Genomic_DNA"/>
</dbReference>
<protein>
    <recommendedName>
        <fullName evidence="6">40S ribosomal protein S25</fullName>
    </recommendedName>
</protein>
<dbReference type="Pfam" id="PF03297">
    <property type="entry name" value="Ribosomal_S25"/>
    <property type="match status" value="1"/>
</dbReference>
<evidence type="ECO:0000256" key="5">
    <source>
        <dbReference type="ARBA" id="ARBA00045746"/>
    </source>
</evidence>
<dbReference type="HOGENOM" id="CLU_129470_4_2_1"/>
<dbReference type="STRING" id="36166.T1H2E4"/>
<dbReference type="EnsemblMetazoa" id="MESCA010388-RA">
    <property type="protein sequence ID" value="MESCA010388-PA"/>
    <property type="gene ID" value="MESCA010388"/>
</dbReference>
<comment type="similarity">
    <text evidence="1 6">Belongs to the eukaryotic ribosomal protein eS25 family.</text>
</comment>
<proteinExistence type="inferred from homology"/>
<evidence type="ECO:0000256" key="6">
    <source>
        <dbReference type="RuleBase" id="RU366057"/>
    </source>
</evidence>
<keyword evidence="3 6" id="KW-0687">Ribonucleoprotein</keyword>
<comment type="subunit">
    <text evidence="4">Component of the small ribosomal subunit.</text>
</comment>
<keyword evidence="8" id="KW-1185">Reference proteome</keyword>
<sequence length="65" mass="7492">PTYDKLYKEVTQYKLITAIAVSERQKFLGSFVKHALVELRDKGLIKQVVQNHSQVIYIIATKAEE</sequence>
<dbReference type="InterPro" id="IPR004977">
    <property type="entry name" value="Ribosomal_eS25"/>
</dbReference>
<dbReference type="Proteomes" id="UP000015102">
    <property type="component" value="Unassembled WGS sequence"/>
</dbReference>
<accession>T1H2E4</accession>
<dbReference type="Gene3D" id="1.10.10.10">
    <property type="entry name" value="Winged helix-like DNA-binding domain superfamily/Winged helix DNA-binding domain"/>
    <property type="match status" value="1"/>
</dbReference>
<organism evidence="7 8">
    <name type="scientific">Megaselia scalaris</name>
    <name type="common">Humpbacked fly</name>
    <name type="synonym">Phora scalaris</name>
    <dbReference type="NCBI Taxonomy" id="36166"/>
    <lineage>
        <taxon>Eukaryota</taxon>
        <taxon>Metazoa</taxon>
        <taxon>Ecdysozoa</taxon>
        <taxon>Arthropoda</taxon>
        <taxon>Hexapoda</taxon>
        <taxon>Insecta</taxon>
        <taxon>Pterygota</taxon>
        <taxon>Neoptera</taxon>
        <taxon>Endopterygota</taxon>
        <taxon>Diptera</taxon>
        <taxon>Brachycera</taxon>
        <taxon>Muscomorpha</taxon>
        <taxon>Platypezoidea</taxon>
        <taxon>Phoridae</taxon>
        <taxon>Megaseliini</taxon>
        <taxon>Megaselia</taxon>
    </lineage>
</organism>
<comment type="function">
    <text evidence="5">Component of the small ribosomal subunit. The ribosome is a large ribonucleoprotein complex responsible for the synthesis of proteins in the cell.</text>
</comment>
<evidence type="ECO:0000313" key="8">
    <source>
        <dbReference type="Proteomes" id="UP000015102"/>
    </source>
</evidence>
<name>T1H2E4_MEGSC</name>
<dbReference type="AlphaFoldDB" id="T1H2E4"/>
<dbReference type="PANTHER" id="PTHR12850">
    <property type="entry name" value="40S RIBOSOMAL PROTEIN S25"/>
    <property type="match status" value="1"/>
</dbReference>
<dbReference type="GO" id="GO:1990904">
    <property type="term" value="C:ribonucleoprotein complex"/>
    <property type="evidence" value="ECO:0007669"/>
    <property type="project" value="UniProtKB-KW"/>
</dbReference>
<reference evidence="8" key="1">
    <citation type="submission" date="2013-02" db="EMBL/GenBank/DDBJ databases">
        <authorList>
            <person name="Hughes D."/>
        </authorList>
    </citation>
    <scope>NUCLEOTIDE SEQUENCE</scope>
    <source>
        <strain>Durham</strain>
        <strain evidence="8">NC isolate 2 -- Noor lab</strain>
    </source>
</reference>
<keyword evidence="2 6" id="KW-0689">Ribosomal protein</keyword>
<evidence type="ECO:0000256" key="4">
    <source>
        <dbReference type="ARBA" id="ARBA00035021"/>
    </source>
</evidence>
<evidence type="ECO:0000256" key="1">
    <source>
        <dbReference type="ARBA" id="ARBA00009106"/>
    </source>
</evidence>